<dbReference type="EMBL" id="KB446555">
    <property type="protein sequence ID" value="EME89340.1"/>
    <property type="molecule type" value="Genomic_DNA"/>
</dbReference>
<sequence length="163" mass="17887">MSGLEKAVDVWVVEIARIVGALEDDVNVLWLGQNRSRVFSSSGQERFSYFVQSRRSFLEGACHLVGCPREGAGTLFETFVSCSGSHAQDIQRHAGIQDIGESSGNGNGNGNGNVLVRRALRDWTQSRAKVTEIRGGHISHVTFLLRKILVESEQSNNEEVAQT</sequence>
<accession>N1Q8X2</accession>
<dbReference type="HOGENOM" id="CLU_1627801_0_0_1"/>
<gene>
    <name evidence="1" type="ORF">MYCFIDRAFT_170805</name>
</gene>
<dbReference type="AlphaFoldDB" id="N1Q8X2"/>
<dbReference type="Proteomes" id="UP000016932">
    <property type="component" value="Unassembled WGS sequence"/>
</dbReference>
<organism evidence="1 2">
    <name type="scientific">Pseudocercospora fijiensis (strain CIRAD86)</name>
    <name type="common">Black leaf streak disease fungus</name>
    <name type="synonym">Mycosphaerella fijiensis</name>
    <dbReference type="NCBI Taxonomy" id="383855"/>
    <lineage>
        <taxon>Eukaryota</taxon>
        <taxon>Fungi</taxon>
        <taxon>Dikarya</taxon>
        <taxon>Ascomycota</taxon>
        <taxon>Pezizomycotina</taxon>
        <taxon>Dothideomycetes</taxon>
        <taxon>Dothideomycetidae</taxon>
        <taxon>Mycosphaerellales</taxon>
        <taxon>Mycosphaerellaceae</taxon>
        <taxon>Pseudocercospora</taxon>
    </lineage>
</organism>
<keyword evidence="2" id="KW-1185">Reference proteome</keyword>
<evidence type="ECO:0000313" key="1">
    <source>
        <dbReference type="EMBL" id="EME89340.1"/>
    </source>
</evidence>
<dbReference type="RefSeq" id="XP_007922010.1">
    <property type="nucleotide sequence ID" value="XM_007923819.1"/>
</dbReference>
<dbReference type="KEGG" id="pfj:MYCFIDRAFT_170805"/>
<protein>
    <submittedName>
        <fullName evidence="1">Uncharacterized protein</fullName>
    </submittedName>
</protein>
<dbReference type="GeneID" id="19332542"/>
<proteinExistence type="predicted"/>
<evidence type="ECO:0000313" key="2">
    <source>
        <dbReference type="Proteomes" id="UP000016932"/>
    </source>
</evidence>
<reference evidence="1 2" key="1">
    <citation type="journal article" date="2012" name="PLoS Pathog.">
        <title>Diverse lifestyles and strategies of plant pathogenesis encoded in the genomes of eighteen Dothideomycetes fungi.</title>
        <authorList>
            <person name="Ohm R.A."/>
            <person name="Feau N."/>
            <person name="Henrissat B."/>
            <person name="Schoch C.L."/>
            <person name="Horwitz B.A."/>
            <person name="Barry K.W."/>
            <person name="Condon B.J."/>
            <person name="Copeland A.C."/>
            <person name="Dhillon B."/>
            <person name="Glaser F."/>
            <person name="Hesse C.N."/>
            <person name="Kosti I."/>
            <person name="LaButti K."/>
            <person name="Lindquist E.A."/>
            <person name="Lucas S."/>
            <person name="Salamov A.A."/>
            <person name="Bradshaw R.E."/>
            <person name="Ciuffetti L."/>
            <person name="Hamelin R.C."/>
            <person name="Kema G.H.J."/>
            <person name="Lawrence C."/>
            <person name="Scott J.A."/>
            <person name="Spatafora J.W."/>
            <person name="Turgeon B.G."/>
            <person name="de Wit P.J.G.M."/>
            <person name="Zhong S."/>
            <person name="Goodwin S.B."/>
            <person name="Grigoriev I.V."/>
        </authorList>
    </citation>
    <scope>NUCLEOTIDE SEQUENCE [LARGE SCALE GENOMIC DNA]</scope>
    <source>
        <strain evidence="1 2">CIRAD86</strain>
    </source>
</reference>
<name>N1Q8X2_PSEFD</name>
<dbReference type="VEuPathDB" id="FungiDB:MYCFIDRAFT_170805"/>